<comment type="caution">
    <text evidence="2">The sequence shown here is derived from an EMBL/GenBank/DDBJ whole genome shotgun (WGS) entry which is preliminary data.</text>
</comment>
<keyword evidence="1" id="KW-0472">Membrane</keyword>
<feature type="transmembrane region" description="Helical" evidence="1">
    <location>
        <begin position="53"/>
        <end position="71"/>
    </location>
</feature>
<proteinExistence type="predicted"/>
<evidence type="ECO:0000313" key="3">
    <source>
        <dbReference type="Proteomes" id="UP000580910"/>
    </source>
</evidence>
<accession>A0A7W3PB59</accession>
<dbReference type="AlphaFoldDB" id="A0A7W3PB59"/>
<gene>
    <name evidence="2" type="ORF">FB382_003502</name>
</gene>
<name>A0A7W3PB59_9ACTN</name>
<reference evidence="2 3" key="1">
    <citation type="submission" date="2020-07" db="EMBL/GenBank/DDBJ databases">
        <title>Sequencing the genomes of 1000 actinobacteria strains.</title>
        <authorList>
            <person name="Klenk H.-P."/>
        </authorList>
    </citation>
    <scope>NUCLEOTIDE SEQUENCE [LARGE SCALE GENOMIC DNA]</scope>
    <source>
        <strain evidence="2 3">DSM 21349</strain>
    </source>
</reference>
<keyword evidence="1" id="KW-1133">Transmembrane helix</keyword>
<dbReference type="Proteomes" id="UP000580910">
    <property type="component" value="Unassembled WGS sequence"/>
</dbReference>
<feature type="transmembrane region" description="Helical" evidence="1">
    <location>
        <begin position="91"/>
        <end position="110"/>
    </location>
</feature>
<evidence type="ECO:0000256" key="1">
    <source>
        <dbReference type="SAM" id="Phobius"/>
    </source>
</evidence>
<sequence length="111" mass="12105">MTPEQDEAINRTIKRLERVALLRGALPLCFVGFGVAGLYAWVASTGDDAVQTFWIGVPLGVIGSVLAIVGYRGRLREIRKPGDPTTRHYPWLFIGWVVVVAGLLIPPYTAG</sequence>
<evidence type="ECO:0000313" key="2">
    <source>
        <dbReference type="EMBL" id="MBA8805211.1"/>
    </source>
</evidence>
<keyword evidence="1" id="KW-0812">Transmembrane</keyword>
<dbReference type="RefSeq" id="WP_182540988.1">
    <property type="nucleotide sequence ID" value="NZ_JACGXA010000001.1"/>
</dbReference>
<dbReference type="EMBL" id="JACGXA010000001">
    <property type="protein sequence ID" value="MBA8805211.1"/>
    <property type="molecule type" value="Genomic_DNA"/>
</dbReference>
<protein>
    <submittedName>
        <fullName evidence="2">Uncharacterized membrane protein YidH (DUF202 family)</fullName>
    </submittedName>
</protein>
<keyword evidence="3" id="KW-1185">Reference proteome</keyword>
<organism evidence="2 3">
    <name type="scientific">Nocardioides ginsengisegetis</name>
    <dbReference type="NCBI Taxonomy" id="661491"/>
    <lineage>
        <taxon>Bacteria</taxon>
        <taxon>Bacillati</taxon>
        <taxon>Actinomycetota</taxon>
        <taxon>Actinomycetes</taxon>
        <taxon>Propionibacteriales</taxon>
        <taxon>Nocardioidaceae</taxon>
        <taxon>Nocardioides</taxon>
    </lineage>
</organism>
<feature type="transmembrane region" description="Helical" evidence="1">
    <location>
        <begin position="20"/>
        <end position="41"/>
    </location>
</feature>